<dbReference type="Proteomes" id="UP001301350">
    <property type="component" value="Unassembled WGS sequence"/>
</dbReference>
<protein>
    <submittedName>
        <fullName evidence="1">Uncharacterized protein</fullName>
    </submittedName>
</protein>
<evidence type="ECO:0000313" key="1">
    <source>
        <dbReference type="EMBL" id="KAK4536210.1"/>
    </source>
</evidence>
<dbReference type="EMBL" id="JANCYW010000007">
    <property type="protein sequence ID" value="KAK4536210.1"/>
    <property type="molecule type" value="Genomic_DNA"/>
</dbReference>
<gene>
    <name evidence="1" type="ORF">CDCA_CDCA07G2235</name>
</gene>
<accession>A0AAV9IV73</accession>
<comment type="caution">
    <text evidence="1">The sequence shown here is derived from an EMBL/GenBank/DDBJ whole genome shotgun (WGS) entry which is preliminary data.</text>
</comment>
<organism evidence="1 2">
    <name type="scientific">Cyanidium caldarium</name>
    <name type="common">Red alga</name>
    <dbReference type="NCBI Taxonomy" id="2771"/>
    <lineage>
        <taxon>Eukaryota</taxon>
        <taxon>Rhodophyta</taxon>
        <taxon>Bangiophyceae</taxon>
        <taxon>Cyanidiales</taxon>
        <taxon>Cyanidiaceae</taxon>
        <taxon>Cyanidium</taxon>
    </lineage>
</organism>
<evidence type="ECO:0000313" key="2">
    <source>
        <dbReference type="Proteomes" id="UP001301350"/>
    </source>
</evidence>
<keyword evidence="2" id="KW-1185">Reference proteome</keyword>
<dbReference type="AlphaFoldDB" id="A0AAV9IV73"/>
<proteinExistence type="predicted"/>
<sequence>MLEDVYLLRTVLADALARLDATDEHHLHVLTPNEYPLTEYVARHACTGRASPSVSLPPVRSVQLSGGRVRVDASANSVLLSVRFECPEWLGEWLRDMHNARAAVAAEHPRNEWQRVLRRCTDRAFHVQFLITSRALRRVRAQRGEPRTADAAAREMVSWLMDTVTELQRRLTLAQSEVQRDAWRAVHQLTL</sequence>
<name>A0AAV9IV73_CYACA</name>
<reference evidence="1 2" key="1">
    <citation type="submission" date="2022-07" db="EMBL/GenBank/DDBJ databases">
        <title>Genome-wide signatures of adaptation to extreme environments.</title>
        <authorList>
            <person name="Cho C.H."/>
            <person name="Yoon H.S."/>
        </authorList>
    </citation>
    <scope>NUCLEOTIDE SEQUENCE [LARGE SCALE GENOMIC DNA]</scope>
    <source>
        <strain evidence="1 2">DBV 063 E5</strain>
    </source>
</reference>